<proteinExistence type="inferred from homology"/>
<comment type="similarity">
    <text evidence="1">Belongs to the RMI1 family.</text>
</comment>
<protein>
    <recommendedName>
        <fullName evidence="2">RecQ-mediated genome instability protein 1</fullName>
    </recommendedName>
</protein>
<feature type="compositionally biased region" description="Low complexity" evidence="3">
    <location>
        <begin position="245"/>
        <end position="257"/>
    </location>
</feature>
<feature type="region of interest" description="Disordered" evidence="3">
    <location>
        <begin position="281"/>
        <end position="487"/>
    </location>
</feature>
<reference evidence="5 6" key="1">
    <citation type="journal article" date="2021" name="Sci. Rep.">
        <title>The genome of the diatom Chaetoceros tenuissimus carries an ancient integrated fragment of an extant virus.</title>
        <authorList>
            <person name="Hongo Y."/>
            <person name="Kimura K."/>
            <person name="Takaki Y."/>
            <person name="Yoshida Y."/>
            <person name="Baba S."/>
            <person name="Kobayashi G."/>
            <person name="Nagasaki K."/>
            <person name="Hano T."/>
            <person name="Tomaru Y."/>
        </authorList>
    </citation>
    <scope>NUCLEOTIDE SEQUENCE [LARGE SCALE GENOMIC DNA]</scope>
    <source>
        <strain evidence="5 6">NIES-3715</strain>
    </source>
</reference>
<feature type="compositionally biased region" description="Polar residues" evidence="3">
    <location>
        <begin position="369"/>
        <end position="435"/>
    </location>
</feature>
<feature type="compositionally biased region" description="Low complexity" evidence="3">
    <location>
        <begin position="323"/>
        <end position="368"/>
    </location>
</feature>
<dbReference type="InterPro" id="IPR042470">
    <property type="entry name" value="RMI1_N_C_sf"/>
</dbReference>
<feature type="compositionally biased region" description="Polar residues" evidence="3">
    <location>
        <begin position="293"/>
        <end position="302"/>
    </location>
</feature>
<dbReference type="AlphaFoldDB" id="A0AAD3D2E2"/>
<name>A0AAD3D2E2_9STRA</name>
<dbReference type="Pfam" id="PF08585">
    <property type="entry name" value="RMI1_N_C"/>
    <property type="match status" value="1"/>
</dbReference>
<dbReference type="EMBL" id="BLLK01000052">
    <property type="protein sequence ID" value="GFH56513.1"/>
    <property type="molecule type" value="Genomic_DNA"/>
</dbReference>
<dbReference type="Gene3D" id="2.40.50.770">
    <property type="entry name" value="RecQ-mediated genome instability protein Rmi1, C-terminal domain"/>
    <property type="match status" value="1"/>
</dbReference>
<evidence type="ECO:0000313" key="6">
    <source>
        <dbReference type="Proteomes" id="UP001054902"/>
    </source>
</evidence>
<organism evidence="5 6">
    <name type="scientific">Chaetoceros tenuissimus</name>
    <dbReference type="NCBI Taxonomy" id="426638"/>
    <lineage>
        <taxon>Eukaryota</taxon>
        <taxon>Sar</taxon>
        <taxon>Stramenopiles</taxon>
        <taxon>Ochrophyta</taxon>
        <taxon>Bacillariophyta</taxon>
        <taxon>Coscinodiscophyceae</taxon>
        <taxon>Chaetocerotophycidae</taxon>
        <taxon>Chaetocerotales</taxon>
        <taxon>Chaetocerotaceae</taxon>
        <taxon>Chaetoceros</taxon>
    </lineage>
</organism>
<dbReference type="PANTHER" id="PTHR14790:SF15">
    <property type="entry name" value="RECQ-MEDIATED GENOME INSTABILITY PROTEIN 1"/>
    <property type="match status" value="1"/>
</dbReference>
<evidence type="ECO:0000256" key="2">
    <source>
        <dbReference type="ARBA" id="ARBA00018987"/>
    </source>
</evidence>
<evidence type="ECO:0000313" key="5">
    <source>
        <dbReference type="EMBL" id="GFH56513.1"/>
    </source>
</evidence>
<evidence type="ECO:0000256" key="1">
    <source>
        <dbReference type="ARBA" id="ARBA00006395"/>
    </source>
</evidence>
<feature type="region of interest" description="Disordered" evidence="3">
    <location>
        <begin position="225"/>
        <end position="269"/>
    </location>
</feature>
<comment type="caution">
    <text evidence="5">The sequence shown here is derived from an EMBL/GenBank/DDBJ whole genome shotgun (WGS) entry which is preliminary data.</text>
</comment>
<dbReference type="Proteomes" id="UP001054902">
    <property type="component" value="Unassembled WGS sequence"/>
</dbReference>
<dbReference type="GO" id="GO:0000724">
    <property type="term" value="P:double-strand break repair via homologous recombination"/>
    <property type="evidence" value="ECO:0007669"/>
    <property type="project" value="TreeGrafter"/>
</dbReference>
<dbReference type="PANTHER" id="PTHR14790">
    <property type="entry name" value="RECQ-MEDIATED GENOME INSTABILITY PROTEIN 1 RMI1"/>
    <property type="match status" value="1"/>
</dbReference>
<dbReference type="InterPro" id="IPR013894">
    <property type="entry name" value="RMI1_OB"/>
</dbReference>
<dbReference type="GO" id="GO:0016604">
    <property type="term" value="C:nuclear body"/>
    <property type="evidence" value="ECO:0007669"/>
    <property type="project" value="TreeGrafter"/>
</dbReference>
<feature type="compositionally biased region" description="Polar residues" evidence="3">
    <location>
        <begin position="466"/>
        <end position="487"/>
    </location>
</feature>
<feature type="compositionally biased region" description="Polar residues" evidence="3">
    <location>
        <begin position="310"/>
        <end position="322"/>
    </location>
</feature>
<accession>A0AAD3D2E2</accession>
<dbReference type="GO" id="GO:0000712">
    <property type="term" value="P:resolution of meiotic recombination intermediates"/>
    <property type="evidence" value="ECO:0007669"/>
    <property type="project" value="TreeGrafter"/>
</dbReference>
<evidence type="ECO:0000256" key="3">
    <source>
        <dbReference type="SAM" id="MobiDB-lite"/>
    </source>
</evidence>
<sequence length="676" mass="73771">MTSIHQELQKVGLSSISPAWLQACQSKFNTTDDILYQIINHDLRSVIRSSSSSTSNNSNAIELRNVIQNSLQKKATLPNSFQHLIQLEEILDVSLNAEMRLSLGPSSLSSPPVGNQQNRCLKLSFSDGYYSNGSTQDDSQEGQVMMTAMEISPIPNISVHSQPGIKCILSGPIDVRNGVLQLHTGNCTVIGGCIPDLIQVQKDAMDQAKRLKGVGIDPTYRALVYNPERDLDDENDEGEGESRDVVATVTPTPVPRVENQGAMSSSSTARASLLYQDHQNQVRPADRMDVDGEQQQHANVQQRAPRARSISPTPNVQQNMNGNRSTASSNRSASTNAANASMAMSNPYHRQQQSISRTSQTSTSSTSSANKNPYTSTSGVNTLSATSSNSHQQASVSNPYANRNMATSSSRPNSGASSTRETAIATSNTIVNNEPSPMEIDQEVVPGASNNNSTSRARSKSPQPPTSQLSTASSKSYKTPTRVQRTVPSKAIQQHLSPTALSESMSFGELKTLLSQLIADPILYQQYQEKLFLIPAKYASDGFKAGDFLGFDVKKVTPAERQLYQIKYGYHLKIRLMGSNASKGKVSVVLRNQVLRPYFPYDASTMRGLFKKDRKGANKVANDIGKSVIDGLKRLHSCTFKLLYSSDEFFGGGDKGKIQELDGKEPILELCKFEEM</sequence>
<dbReference type="GO" id="GO:0031422">
    <property type="term" value="C:RecQ family helicase-topoisomerase III complex"/>
    <property type="evidence" value="ECO:0007669"/>
    <property type="project" value="TreeGrafter"/>
</dbReference>
<keyword evidence="6" id="KW-1185">Reference proteome</keyword>
<feature type="domain" description="RecQ mediated genome instability protein 1 OB-fold" evidence="4">
    <location>
        <begin position="142"/>
        <end position="202"/>
    </location>
</feature>
<feature type="compositionally biased region" description="Acidic residues" evidence="3">
    <location>
        <begin position="230"/>
        <end position="239"/>
    </location>
</feature>
<gene>
    <name evidence="5" type="ORF">CTEN210_12989</name>
</gene>
<evidence type="ECO:0000259" key="4">
    <source>
        <dbReference type="Pfam" id="PF08585"/>
    </source>
</evidence>